<evidence type="ECO:0000256" key="1">
    <source>
        <dbReference type="ARBA" id="ARBA00022737"/>
    </source>
</evidence>
<dbReference type="NCBIfam" id="TIGR00756">
    <property type="entry name" value="PPR"/>
    <property type="match status" value="1"/>
</dbReference>
<keyword evidence="4" id="KW-1185">Reference proteome</keyword>
<gene>
    <name evidence="3" type="ORF">RND71_022326</name>
</gene>
<evidence type="ECO:0008006" key="5">
    <source>
        <dbReference type="Google" id="ProtNLM"/>
    </source>
</evidence>
<evidence type="ECO:0000313" key="4">
    <source>
        <dbReference type="Proteomes" id="UP001291623"/>
    </source>
</evidence>
<accession>A0AAE1V934</accession>
<dbReference type="PANTHER" id="PTHR47926">
    <property type="entry name" value="PENTATRICOPEPTIDE REPEAT-CONTAINING PROTEIN"/>
    <property type="match status" value="1"/>
</dbReference>
<dbReference type="PANTHER" id="PTHR47926:SF537">
    <property type="entry name" value="PENTACOTRIPEPTIDE-REPEAT REGION OF PRORP DOMAIN-CONTAINING PROTEIN"/>
    <property type="match status" value="1"/>
</dbReference>
<dbReference type="Gene3D" id="1.25.40.10">
    <property type="entry name" value="Tetratricopeptide repeat domain"/>
    <property type="match status" value="1"/>
</dbReference>
<proteinExistence type="predicted"/>
<dbReference type="Proteomes" id="UP001291623">
    <property type="component" value="Unassembled WGS sequence"/>
</dbReference>
<dbReference type="GO" id="GO:0009451">
    <property type="term" value="P:RNA modification"/>
    <property type="evidence" value="ECO:0007669"/>
    <property type="project" value="InterPro"/>
</dbReference>
<dbReference type="AlphaFoldDB" id="A0AAE1V934"/>
<dbReference type="EMBL" id="JAVYJV010000011">
    <property type="protein sequence ID" value="KAK4360097.1"/>
    <property type="molecule type" value="Genomic_DNA"/>
</dbReference>
<dbReference type="InterPro" id="IPR011990">
    <property type="entry name" value="TPR-like_helical_dom_sf"/>
</dbReference>
<evidence type="ECO:0000256" key="2">
    <source>
        <dbReference type="PROSITE-ProRule" id="PRU00708"/>
    </source>
</evidence>
<protein>
    <recommendedName>
        <fullName evidence="5">Pentatricopeptide repeat-containing protein</fullName>
    </recommendedName>
</protein>
<sequence length="80" mass="9170">MDNSARVAYLVAGGRRTTQRRRSVVVVVFDEMPQRDVVSWNSIVNGYVKMGELVVARELFDAMPYRNLVGWNVMMNGYLN</sequence>
<dbReference type="PROSITE" id="PS51375">
    <property type="entry name" value="PPR"/>
    <property type="match status" value="1"/>
</dbReference>
<organism evidence="3 4">
    <name type="scientific">Anisodus tanguticus</name>
    <dbReference type="NCBI Taxonomy" id="243964"/>
    <lineage>
        <taxon>Eukaryota</taxon>
        <taxon>Viridiplantae</taxon>
        <taxon>Streptophyta</taxon>
        <taxon>Embryophyta</taxon>
        <taxon>Tracheophyta</taxon>
        <taxon>Spermatophyta</taxon>
        <taxon>Magnoliopsida</taxon>
        <taxon>eudicotyledons</taxon>
        <taxon>Gunneridae</taxon>
        <taxon>Pentapetalae</taxon>
        <taxon>asterids</taxon>
        <taxon>lamiids</taxon>
        <taxon>Solanales</taxon>
        <taxon>Solanaceae</taxon>
        <taxon>Solanoideae</taxon>
        <taxon>Hyoscyameae</taxon>
        <taxon>Anisodus</taxon>
    </lineage>
</organism>
<dbReference type="GO" id="GO:0003723">
    <property type="term" value="F:RNA binding"/>
    <property type="evidence" value="ECO:0007669"/>
    <property type="project" value="InterPro"/>
</dbReference>
<dbReference type="Pfam" id="PF01535">
    <property type="entry name" value="PPR"/>
    <property type="match status" value="1"/>
</dbReference>
<comment type="caution">
    <text evidence="3">The sequence shown here is derived from an EMBL/GenBank/DDBJ whole genome shotgun (WGS) entry which is preliminary data.</text>
</comment>
<name>A0AAE1V934_9SOLA</name>
<feature type="repeat" description="PPR" evidence="2">
    <location>
        <begin position="36"/>
        <end position="70"/>
    </location>
</feature>
<evidence type="ECO:0000313" key="3">
    <source>
        <dbReference type="EMBL" id="KAK4360097.1"/>
    </source>
</evidence>
<dbReference type="InterPro" id="IPR002885">
    <property type="entry name" value="PPR_rpt"/>
</dbReference>
<dbReference type="InterPro" id="IPR046960">
    <property type="entry name" value="PPR_At4g14850-like_plant"/>
</dbReference>
<reference evidence="3" key="1">
    <citation type="submission" date="2023-12" db="EMBL/GenBank/DDBJ databases">
        <title>Genome assembly of Anisodus tanguticus.</title>
        <authorList>
            <person name="Wang Y.-J."/>
        </authorList>
    </citation>
    <scope>NUCLEOTIDE SEQUENCE</scope>
    <source>
        <strain evidence="3">KB-2021</strain>
        <tissue evidence="3">Leaf</tissue>
    </source>
</reference>
<keyword evidence="1" id="KW-0677">Repeat</keyword>